<name>A0A1I4UR07_9GAMM</name>
<reference evidence="3" key="1">
    <citation type="submission" date="2016-10" db="EMBL/GenBank/DDBJ databases">
        <authorList>
            <person name="Varghese N."/>
            <person name="Submissions S."/>
        </authorList>
    </citation>
    <scope>NUCLEOTIDE SEQUENCE [LARGE SCALE GENOMIC DNA]</scope>
    <source>
        <strain evidence="3">N6PO6</strain>
    </source>
</reference>
<protein>
    <submittedName>
        <fullName evidence="2">Uncharacterized protein</fullName>
    </submittedName>
</protein>
<sequence>MDCYEREDKLLAVIGLLSAALVAVIVVFLATWLSVSHSTPLNVADTGQCRQTKPFPQATLEP</sequence>
<dbReference type="AlphaFoldDB" id="A0A1I4UR07"/>
<organism evidence="2 3">
    <name type="scientific">Izhakiella capsodis</name>
    <dbReference type="NCBI Taxonomy" id="1367852"/>
    <lineage>
        <taxon>Bacteria</taxon>
        <taxon>Pseudomonadati</taxon>
        <taxon>Pseudomonadota</taxon>
        <taxon>Gammaproteobacteria</taxon>
        <taxon>Enterobacterales</taxon>
        <taxon>Erwiniaceae</taxon>
        <taxon>Izhakiella</taxon>
    </lineage>
</organism>
<accession>A0A1I4UR07</accession>
<keyword evidence="1" id="KW-0812">Transmembrane</keyword>
<dbReference type="EMBL" id="FOVC01000001">
    <property type="protein sequence ID" value="SFM91355.1"/>
    <property type="molecule type" value="Genomic_DNA"/>
</dbReference>
<keyword evidence="3" id="KW-1185">Reference proteome</keyword>
<keyword evidence="1" id="KW-0472">Membrane</keyword>
<evidence type="ECO:0000256" key="1">
    <source>
        <dbReference type="SAM" id="Phobius"/>
    </source>
</evidence>
<gene>
    <name evidence="2" type="ORF">SAMN05216516_101278</name>
</gene>
<evidence type="ECO:0000313" key="2">
    <source>
        <dbReference type="EMBL" id="SFM91355.1"/>
    </source>
</evidence>
<feature type="transmembrane region" description="Helical" evidence="1">
    <location>
        <begin position="12"/>
        <end position="33"/>
    </location>
</feature>
<dbReference type="Proteomes" id="UP000242222">
    <property type="component" value="Unassembled WGS sequence"/>
</dbReference>
<dbReference type="OrthoDB" id="9948286at2"/>
<proteinExistence type="predicted"/>
<keyword evidence="1" id="KW-1133">Transmembrane helix</keyword>
<dbReference type="RefSeq" id="WP_092874114.1">
    <property type="nucleotide sequence ID" value="NZ_FOVC01000001.1"/>
</dbReference>
<evidence type="ECO:0000313" key="3">
    <source>
        <dbReference type="Proteomes" id="UP000242222"/>
    </source>
</evidence>